<dbReference type="PANTHER" id="PTHR46060:SF1">
    <property type="entry name" value="MARINER MOS1 TRANSPOSASE-LIKE PROTEIN"/>
    <property type="match status" value="1"/>
</dbReference>
<dbReference type="InterPro" id="IPR052709">
    <property type="entry name" value="Transposase-MT_Hybrid"/>
</dbReference>
<protein>
    <recommendedName>
        <fullName evidence="4">Histone-lysine N-methyltransferase SETMAR</fullName>
    </recommendedName>
</protein>
<dbReference type="AlphaFoldDB" id="A0A4C1WDB4"/>
<evidence type="ECO:0000313" key="2">
    <source>
        <dbReference type="EMBL" id="GBP48900.1"/>
    </source>
</evidence>
<proteinExistence type="predicted"/>
<dbReference type="Proteomes" id="UP000299102">
    <property type="component" value="Unassembled WGS sequence"/>
</dbReference>
<dbReference type="PANTHER" id="PTHR46060">
    <property type="entry name" value="MARINER MOS1 TRANSPOSASE-LIKE PROTEIN"/>
    <property type="match status" value="1"/>
</dbReference>
<accession>A0A4C1WDB4</accession>
<dbReference type="EMBL" id="BGZK01000532">
    <property type="protein sequence ID" value="GBP48900.1"/>
    <property type="molecule type" value="Genomic_DNA"/>
</dbReference>
<comment type="caution">
    <text evidence="2">The sequence shown here is derived from an EMBL/GenBank/DDBJ whole genome shotgun (WGS) entry which is preliminary data.</text>
</comment>
<evidence type="ECO:0008006" key="4">
    <source>
        <dbReference type="Google" id="ProtNLM"/>
    </source>
</evidence>
<feature type="region of interest" description="Disordered" evidence="1">
    <location>
        <begin position="154"/>
        <end position="189"/>
    </location>
</feature>
<sequence>MRPKPRKRICDVYGLNAASLRSTARPKTLRNSTLASESGLHAGAALAAHASVQTLISHERTNLCNEFRDVAAVNNKNIDAVRRVIKTDRHVNYHEIWASLGLDMSQMQSILHKHLGMKKLCSRWIPHNLTEAQKTDPITRCNAMLIRFKERASNSGHSNRYSPSKTEATSRECSNAWKENPSKQLDRPQACVPDAAHAAESPLPNVIVVNIVHKSKSVKHELRLRLYQ</sequence>
<evidence type="ECO:0000256" key="1">
    <source>
        <dbReference type="SAM" id="MobiDB-lite"/>
    </source>
</evidence>
<name>A0A4C1WDB4_EUMVA</name>
<gene>
    <name evidence="2" type="ORF">EVAR_98084_1</name>
</gene>
<organism evidence="2 3">
    <name type="scientific">Eumeta variegata</name>
    <name type="common">Bagworm moth</name>
    <name type="synonym">Eumeta japonica</name>
    <dbReference type="NCBI Taxonomy" id="151549"/>
    <lineage>
        <taxon>Eukaryota</taxon>
        <taxon>Metazoa</taxon>
        <taxon>Ecdysozoa</taxon>
        <taxon>Arthropoda</taxon>
        <taxon>Hexapoda</taxon>
        <taxon>Insecta</taxon>
        <taxon>Pterygota</taxon>
        <taxon>Neoptera</taxon>
        <taxon>Endopterygota</taxon>
        <taxon>Lepidoptera</taxon>
        <taxon>Glossata</taxon>
        <taxon>Ditrysia</taxon>
        <taxon>Tineoidea</taxon>
        <taxon>Psychidae</taxon>
        <taxon>Oiketicinae</taxon>
        <taxon>Eumeta</taxon>
    </lineage>
</organism>
<evidence type="ECO:0000313" key="3">
    <source>
        <dbReference type="Proteomes" id="UP000299102"/>
    </source>
</evidence>
<keyword evidence="3" id="KW-1185">Reference proteome</keyword>
<reference evidence="2 3" key="1">
    <citation type="journal article" date="2019" name="Commun. Biol.">
        <title>The bagworm genome reveals a unique fibroin gene that provides high tensile strength.</title>
        <authorList>
            <person name="Kono N."/>
            <person name="Nakamura H."/>
            <person name="Ohtoshi R."/>
            <person name="Tomita M."/>
            <person name="Numata K."/>
            <person name="Arakawa K."/>
        </authorList>
    </citation>
    <scope>NUCLEOTIDE SEQUENCE [LARGE SCALE GENOMIC DNA]</scope>
</reference>
<dbReference type="OrthoDB" id="10017160at2759"/>
<feature type="compositionally biased region" description="Polar residues" evidence="1">
    <location>
        <begin position="154"/>
        <end position="173"/>
    </location>
</feature>